<evidence type="ECO:0000313" key="5">
    <source>
        <dbReference type="Proteomes" id="UP000183071"/>
    </source>
</evidence>
<dbReference type="InterPro" id="IPR024294">
    <property type="entry name" value="DUF3810"/>
</dbReference>
<dbReference type="Proteomes" id="UP000183071">
    <property type="component" value="Unassembled WGS sequence"/>
</dbReference>
<comment type="caution">
    <text evidence="2">The sequence shown here is derived from an EMBL/GenBank/DDBJ whole genome shotgun (WGS) entry which is preliminary data.</text>
</comment>
<dbReference type="Pfam" id="PF12725">
    <property type="entry name" value="DUF3810"/>
    <property type="match status" value="1"/>
</dbReference>
<organism evidence="2 4">
    <name type="scientific">Polaribacter dokdonensis DSW-5</name>
    <dbReference type="NCBI Taxonomy" id="1300348"/>
    <lineage>
        <taxon>Bacteria</taxon>
        <taxon>Pseudomonadati</taxon>
        <taxon>Bacteroidota</taxon>
        <taxon>Flavobacteriia</taxon>
        <taxon>Flavobacteriales</taxon>
        <taxon>Flavobacteriaceae</taxon>
    </lineage>
</organism>
<keyword evidence="1" id="KW-0472">Membrane</keyword>
<dbReference type="AlphaFoldDB" id="A0A0M9CIE6"/>
<protein>
    <recommendedName>
        <fullName evidence="6">DUF3810 domain-containing protein</fullName>
    </recommendedName>
</protein>
<name>A0A0M9CIE6_9FLAO</name>
<evidence type="ECO:0000256" key="1">
    <source>
        <dbReference type="SAM" id="Phobius"/>
    </source>
</evidence>
<accession>A0A0M9CIE6</accession>
<dbReference type="EMBL" id="LGBR01000001">
    <property type="protein sequence ID" value="KOY52615.1"/>
    <property type="molecule type" value="Genomic_DNA"/>
</dbReference>
<dbReference type="PATRIC" id="fig|1300348.6.peg.2176"/>
<sequence length="338" mass="39405">MRLAENNSAFIERFYSNGIYPYISWFLRKLLGWIPYSVGDLLLAILVLLFLRFIFLLFKNKFKNLLPKITHFVAFLSIIYFCFYLFWGLNYYREPLAKNLGYEQSKYTTDQLIKSTKFIVKELNYYHHKITGNDTVKVENPYSANDLYKLSLKGYKNLESDFPQLSYHTPSVKSSLMSLLQSYNGTSGYLNPLTGEAQVNDKIPKTSFPTTACHEMAHQIGFAAENEANFVGFLAANYNDDVYFKYASYRMAFGYSISEIRKRNPELSSQLWQTVNKGIIKDFNASYNFWQQYKNPFEPLVKKGYSAYLKANKQTKGTDSYNYVVDLLISYLEETKQI</sequence>
<evidence type="ECO:0000313" key="3">
    <source>
        <dbReference type="EMBL" id="SEE49016.1"/>
    </source>
</evidence>
<feature type="transmembrane region" description="Helical" evidence="1">
    <location>
        <begin position="69"/>
        <end position="89"/>
    </location>
</feature>
<evidence type="ECO:0008006" key="6">
    <source>
        <dbReference type="Google" id="ProtNLM"/>
    </source>
</evidence>
<feature type="transmembrane region" description="Helical" evidence="1">
    <location>
        <begin position="33"/>
        <end position="57"/>
    </location>
</feature>
<dbReference type="EMBL" id="FNUE01000002">
    <property type="protein sequence ID" value="SEE49016.1"/>
    <property type="molecule type" value="Genomic_DNA"/>
</dbReference>
<evidence type="ECO:0000313" key="2">
    <source>
        <dbReference type="EMBL" id="KOY52615.1"/>
    </source>
</evidence>
<proteinExistence type="predicted"/>
<keyword evidence="1" id="KW-1133">Transmembrane helix</keyword>
<keyword evidence="1" id="KW-0812">Transmembrane</keyword>
<keyword evidence="5" id="KW-1185">Reference proteome</keyword>
<dbReference type="STRING" id="1300348.I602_2175"/>
<dbReference type="Proteomes" id="UP000037716">
    <property type="component" value="Unassembled WGS sequence"/>
</dbReference>
<evidence type="ECO:0000313" key="4">
    <source>
        <dbReference type="Proteomes" id="UP000037716"/>
    </source>
</evidence>
<reference evidence="2 4" key="1">
    <citation type="submission" date="2015-07" db="EMBL/GenBank/DDBJ databases">
        <title>Genome of Polaribacter dokdonenesis DSW-5, isolated from seawater off Dokdo in Korea.</title>
        <authorList>
            <person name="Yoon K."/>
            <person name="Song J.Y."/>
            <person name="Kim J.F."/>
        </authorList>
    </citation>
    <scope>NUCLEOTIDE SEQUENCE [LARGE SCALE GENOMIC DNA]</scope>
    <source>
        <strain evidence="2 4">DSW-5</strain>
    </source>
</reference>
<gene>
    <name evidence="2" type="ORF">I602_2175</name>
    <name evidence="3" type="ORF">SAMN05444353_1949</name>
</gene>
<reference evidence="3 5" key="2">
    <citation type="submission" date="2016-10" db="EMBL/GenBank/DDBJ databases">
        <authorList>
            <person name="Varghese N."/>
            <person name="Submissions S."/>
        </authorList>
    </citation>
    <scope>NUCLEOTIDE SEQUENCE [LARGE SCALE GENOMIC DNA]</scope>
    <source>
        <strain evidence="3 5">DSW-5</strain>
    </source>
</reference>